<dbReference type="CDD" id="cd01131">
    <property type="entry name" value="PilT"/>
    <property type="match status" value="1"/>
</dbReference>
<comment type="similarity">
    <text evidence="1">Belongs to the GSP E family.</text>
</comment>
<dbReference type="EMBL" id="VNHO01000015">
    <property type="protein sequence ID" value="TYP53291.1"/>
    <property type="molecule type" value="Genomic_DNA"/>
</dbReference>
<dbReference type="PANTHER" id="PTHR30486">
    <property type="entry name" value="TWITCHING MOTILITY PROTEIN PILT"/>
    <property type="match status" value="1"/>
</dbReference>
<dbReference type="PROSITE" id="PS00662">
    <property type="entry name" value="T2SP_E"/>
    <property type="match status" value="1"/>
</dbReference>
<dbReference type="PANTHER" id="PTHR30486:SF16">
    <property type="entry name" value="TWITCHING MOTILITY PROTEIN PILT"/>
    <property type="match status" value="1"/>
</dbReference>
<dbReference type="Gene3D" id="3.30.450.90">
    <property type="match status" value="1"/>
</dbReference>
<dbReference type="OrthoDB" id="9808272at2"/>
<feature type="domain" description="Bacterial type II secretion system protein E" evidence="2">
    <location>
        <begin position="194"/>
        <end position="208"/>
    </location>
</feature>
<sequence>MVHVQEILAEAVRKGASDIHLTVGLPPVFRQHGRLEPQGQCPPLTASDTEALAREILADRWEEFIKRKELDLAYSIAGLGRFRVNIFYQRGSVGVAIRLVGEVIRSLDELGLPPVVGELADQPHGLVLVTGPTGSGKTTTLAAMIDRINERRSCHIITLEDPIEYLHQHKKSIVNQREIGSDSPSFASALRAALRQDPDVILVGEMRDLETVATAITAAETGHLVLATLHTGSAVQSIDRIIDVFPPHQQNQIRIQLADTLTGVITQQLLPRADGKGRVVAVEILIATPAVRNLIREGKTHQIVSLMQTGSRFGMQTMEMSLRQLREKGIINLDLCQIKKEFG</sequence>
<comment type="caution">
    <text evidence="3">The sequence shown here is derived from an EMBL/GenBank/DDBJ whole genome shotgun (WGS) entry which is preliminary data.</text>
</comment>
<dbReference type="InterPro" id="IPR027417">
    <property type="entry name" value="P-loop_NTPase"/>
</dbReference>
<accession>A0A5S5AP97</accession>
<proteinExistence type="inferred from homology"/>
<dbReference type="Gene3D" id="3.40.50.300">
    <property type="entry name" value="P-loop containing nucleotide triphosphate hydrolases"/>
    <property type="match status" value="1"/>
</dbReference>
<evidence type="ECO:0000256" key="1">
    <source>
        <dbReference type="ARBA" id="ARBA00006611"/>
    </source>
</evidence>
<dbReference type="InterPro" id="IPR003593">
    <property type="entry name" value="AAA+_ATPase"/>
</dbReference>
<dbReference type="GO" id="GO:0005524">
    <property type="term" value="F:ATP binding"/>
    <property type="evidence" value="ECO:0007669"/>
    <property type="project" value="InterPro"/>
</dbReference>
<reference evidence="3 4" key="1">
    <citation type="submission" date="2019-07" db="EMBL/GenBank/DDBJ databases">
        <title>Genomic Encyclopedia of Type Strains, Phase I: the one thousand microbial genomes (KMG-I) project.</title>
        <authorList>
            <person name="Kyrpides N."/>
        </authorList>
    </citation>
    <scope>NUCLEOTIDE SEQUENCE [LARGE SCALE GENOMIC DNA]</scope>
    <source>
        <strain evidence="3 4">DSM 16647</strain>
    </source>
</reference>
<dbReference type="InterPro" id="IPR050921">
    <property type="entry name" value="T4SS_GSP_E_ATPase"/>
</dbReference>
<dbReference type="Proteomes" id="UP000322294">
    <property type="component" value="Unassembled WGS sequence"/>
</dbReference>
<dbReference type="GO" id="GO:0016887">
    <property type="term" value="F:ATP hydrolysis activity"/>
    <property type="evidence" value="ECO:0007669"/>
    <property type="project" value="InterPro"/>
</dbReference>
<evidence type="ECO:0000313" key="4">
    <source>
        <dbReference type="Proteomes" id="UP000322294"/>
    </source>
</evidence>
<dbReference type="AlphaFoldDB" id="A0A5S5AP97"/>
<gene>
    <name evidence="3" type="ORF">LZ11_01531</name>
</gene>
<dbReference type="SUPFAM" id="SSF52540">
    <property type="entry name" value="P-loop containing nucleoside triphosphate hydrolases"/>
    <property type="match status" value="1"/>
</dbReference>
<dbReference type="SMART" id="SM00382">
    <property type="entry name" value="AAA"/>
    <property type="match status" value="1"/>
</dbReference>
<dbReference type="InterPro" id="IPR006321">
    <property type="entry name" value="PilT/PilU"/>
</dbReference>
<dbReference type="InterPro" id="IPR001482">
    <property type="entry name" value="T2SS/T4SS_dom"/>
</dbReference>
<dbReference type="Pfam" id="PF00437">
    <property type="entry name" value="T2SSE"/>
    <property type="match status" value="1"/>
</dbReference>
<evidence type="ECO:0000259" key="2">
    <source>
        <dbReference type="PROSITE" id="PS00662"/>
    </source>
</evidence>
<organism evidence="3 4">
    <name type="scientific">Thermosediminibacter litoriperuensis</name>
    <dbReference type="NCBI Taxonomy" id="291989"/>
    <lineage>
        <taxon>Bacteria</taxon>
        <taxon>Bacillati</taxon>
        <taxon>Bacillota</taxon>
        <taxon>Clostridia</taxon>
        <taxon>Thermosediminibacterales</taxon>
        <taxon>Thermosediminibacteraceae</taxon>
        <taxon>Thermosediminibacter</taxon>
    </lineage>
</organism>
<keyword evidence="4" id="KW-1185">Reference proteome</keyword>
<dbReference type="NCBIfam" id="TIGR01420">
    <property type="entry name" value="pilT_fam"/>
    <property type="match status" value="1"/>
</dbReference>
<evidence type="ECO:0000313" key="3">
    <source>
        <dbReference type="EMBL" id="TYP53291.1"/>
    </source>
</evidence>
<protein>
    <submittedName>
        <fullName evidence="3">Twitching motility protein PilT</fullName>
    </submittedName>
</protein>
<name>A0A5S5AP97_9FIRM</name>